<dbReference type="RefSeq" id="WP_146848631.1">
    <property type="nucleotide sequence ID" value="NZ_BKAG01000002.1"/>
</dbReference>
<name>A0A512M359_9BACT</name>
<evidence type="ECO:0000313" key="2">
    <source>
        <dbReference type="EMBL" id="GEP41162.1"/>
    </source>
</evidence>
<proteinExistence type="predicted"/>
<reference evidence="2 3" key="1">
    <citation type="submission" date="2019-07" db="EMBL/GenBank/DDBJ databases">
        <title>Whole genome shotgun sequence of Brevifollis gellanilyticus NBRC 108608.</title>
        <authorList>
            <person name="Hosoyama A."/>
            <person name="Uohara A."/>
            <person name="Ohji S."/>
            <person name="Ichikawa N."/>
        </authorList>
    </citation>
    <scope>NUCLEOTIDE SEQUENCE [LARGE SCALE GENOMIC DNA]</scope>
    <source>
        <strain evidence="2 3">NBRC 108608</strain>
    </source>
</reference>
<protein>
    <recommendedName>
        <fullName evidence="4">DUF2868 domain-containing protein</fullName>
    </recommendedName>
</protein>
<feature type="transmembrane region" description="Helical" evidence="1">
    <location>
        <begin position="93"/>
        <end position="111"/>
    </location>
</feature>
<evidence type="ECO:0000256" key="1">
    <source>
        <dbReference type="SAM" id="Phobius"/>
    </source>
</evidence>
<sequence>MDWNDWQSILRWRAIEEGDTDGALLSEERRAEATARTRAGLSAENVSKDPAGARETSFLLRRARWLEQEVVGCNGSLVRIIERLSVASGSKTWIWLGWAAAAVIGYALAGFGQDVEFNLLALPLVGLLAWNLVIMLISLVMEFQKESSSAWLEWLAGKLARQNGERGGFEGDPPTGLTVDQRFALLANAPAMERWQRRFRAWLHIAAALLALGSAVGLYARGWSKEYRAVWESTLLNETQAQSFFGGLFTPASSVLRLPLPLDQLPAMHRTGGVAKTPAPALPWIHLYAGTLLVLVILPRLLLAGLTAWRAHQVINRRMLSLGWNSYLVRTLRRIEGGQEIITVLVHGTDATPGHREVWSRGVRERFGQMSQCEFVSIHLGDEDDFAASWKPSHPRVVMVFNLATTPEAEVQRRFVLDVKQSLMSSQRAAELLVLLDATSIGNRWSPEKLASREKLWADMIQGSGVEIIVAARRGGI</sequence>
<feature type="transmembrane region" description="Helical" evidence="1">
    <location>
        <begin position="201"/>
        <end position="220"/>
    </location>
</feature>
<keyword evidence="1" id="KW-0472">Membrane</keyword>
<dbReference type="EMBL" id="BKAG01000002">
    <property type="protein sequence ID" value="GEP41162.1"/>
    <property type="molecule type" value="Genomic_DNA"/>
</dbReference>
<evidence type="ECO:0008006" key="4">
    <source>
        <dbReference type="Google" id="ProtNLM"/>
    </source>
</evidence>
<comment type="caution">
    <text evidence="2">The sequence shown here is derived from an EMBL/GenBank/DDBJ whole genome shotgun (WGS) entry which is preliminary data.</text>
</comment>
<dbReference type="OrthoDB" id="179510at2"/>
<feature type="transmembrane region" description="Helical" evidence="1">
    <location>
        <begin position="117"/>
        <end position="140"/>
    </location>
</feature>
<accession>A0A512M359</accession>
<dbReference type="AlphaFoldDB" id="A0A512M359"/>
<keyword evidence="1" id="KW-1133">Transmembrane helix</keyword>
<keyword evidence="1" id="KW-0812">Transmembrane</keyword>
<feature type="transmembrane region" description="Helical" evidence="1">
    <location>
        <begin position="285"/>
        <end position="309"/>
    </location>
</feature>
<keyword evidence="3" id="KW-1185">Reference proteome</keyword>
<organism evidence="2 3">
    <name type="scientific">Brevifollis gellanilyticus</name>
    <dbReference type="NCBI Taxonomy" id="748831"/>
    <lineage>
        <taxon>Bacteria</taxon>
        <taxon>Pseudomonadati</taxon>
        <taxon>Verrucomicrobiota</taxon>
        <taxon>Verrucomicrobiia</taxon>
        <taxon>Verrucomicrobiales</taxon>
        <taxon>Verrucomicrobiaceae</taxon>
    </lineage>
</organism>
<dbReference type="Proteomes" id="UP000321577">
    <property type="component" value="Unassembled WGS sequence"/>
</dbReference>
<gene>
    <name evidence="2" type="ORF">BGE01nite_04530</name>
</gene>
<evidence type="ECO:0000313" key="3">
    <source>
        <dbReference type="Proteomes" id="UP000321577"/>
    </source>
</evidence>